<accession>A0A7V5H710</accession>
<sequence length="1283" mass="145543">MKTIMRKIHILISILLITSCLMARQKIGFVGAAADLTQLTDEERAAYDWLKLHYNTVFIPINSIEQDASILNTVEVLWWHHDMSNTTPSAAQKSVVVEAFKDFLRQGKGLLLTGFAPQYVVDLGVEDTAPQEVHRGLTTSGNWGFYALDTEHPIFNGLSRPFYTLSAGLQVWNSICWWNNPSFFDGKWLADVEWQSGTLVTAGEYQLGSGKIIVVGAGAYDWYIENGTNSYRSNLEKFTQNILTYLTPPEKIKLVFLGNSEQVTSLSLEEQAAYHFADSIAQCQYLSFTQLMNDTSQLNGHQVVWWHFDESLTLPTVALNTKVIEAFNRYLEKGYGLLLTGLAAQYVVDLGIETNEPDVLEKDSTTSGISGFYRKVASHPIFEGLLNPLLTINSGMEIELQNCYWQPADHFNGIWLADAEFPKDMVAICEYRVVTGKVIVAGYSAFEWAKLNYNTYRQNLFQLTENMITYLAEKTIFLPDGKMAEWDFDEKSGRVAHENVSESNFKIESNFPQTEWKVGVFDQALRLDGYSTVVSGQLPESFYSRAALSVSSWLAIEANPVREAAVINQQTSTKGFILGIGKLGNPFFAIATIDGTWRRVESSEVVPKNKWFLLTATFSENGQLKLYMNDELIAQTSFSPQQWAPATEVPIEIALNSKSEYSGIFPMGVINGLIDQSRMYNRALTDEEIQQYYQSTSNNLLAPDFTIPQSRFAQDFHRPKYHALPPANWTNEAHGLIYYNNRYHLFYQKNPNGPYWEQIHWGHLSSVDLLHWKEEPIALAPQAGIDQRGIWSGCTVNDNGQLKAMYTAVDGFKARMALAIADEQAKHFQKLGAVLQAPPESYDHLDFRDPFIWKDKGFWYMIIGSGIRNQGGTVFLYRSNNLIDWNFLHPLKIGNIAQSGEFWEMPIFFKLKDRWILLVNKTPTPNNPAKALYWTGAWQDEQFIVDHEAPKALELINHLLSPTIVYDQQGRLVAIGIIPDQRSQELNYKAGWAHLYSLPRVWTLSNSGEIIQQPLPELELLRSEVISKSNLTIESGVQGYLGETLYDQHEIIVEWHNVNATRFGVSLYQAADRSEFTSLYLDVSTSELVIDLSNSSLLDGVDKGIYRATLPDTVQNDLKLRIFVDHSVLEVFVNGHWSFAKRIFPSNSESFRADLFCEGGTAKINNLKIFKIASTPMALEQTRTKIKLNPQNFELTNPFPNPFNSATNIQLKLEKTCMVKFNIYTITGQQIYSLHLPNPMAQGKYRLRWQGIDDHGRSLASGIYIAQIRIDQQNVTKKLILLR</sequence>
<evidence type="ECO:0000259" key="7">
    <source>
        <dbReference type="SMART" id="SM00560"/>
    </source>
</evidence>
<dbReference type="SMART" id="SM00560">
    <property type="entry name" value="LamGL"/>
    <property type="match status" value="1"/>
</dbReference>
<dbReference type="InterPro" id="IPR029062">
    <property type="entry name" value="Class_I_gatase-like"/>
</dbReference>
<evidence type="ECO:0000256" key="3">
    <source>
        <dbReference type="ARBA" id="ARBA00022729"/>
    </source>
</evidence>
<organism evidence="8">
    <name type="scientific">Caldithrix abyssi</name>
    <dbReference type="NCBI Taxonomy" id="187145"/>
    <lineage>
        <taxon>Bacteria</taxon>
        <taxon>Pseudomonadati</taxon>
        <taxon>Calditrichota</taxon>
        <taxon>Calditrichia</taxon>
        <taxon>Calditrichales</taxon>
        <taxon>Calditrichaceae</taxon>
        <taxon>Caldithrix</taxon>
    </lineage>
</organism>
<dbReference type="InterPro" id="IPR026444">
    <property type="entry name" value="Secre_tail"/>
</dbReference>
<dbReference type="InterPro" id="IPR006558">
    <property type="entry name" value="LamG-like"/>
</dbReference>
<dbReference type="SMART" id="SM00640">
    <property type="entry name" value="Glyco_32"/>
    <property type="match status" value="1"/>
</dbReference>
<dbReference type="Gene3D" id="2.60.120.200">
    <property type="match status" value="1"/>
</dbReference>
<dbReference type="GO" id="GO:0004564">
    <property type="term" value="F:beta-fructofuranosidase activity"/>
    <property type="evidence" value="ECO:0007669"/>
    <property type="project" value="UniProtKB-EC"/>
</dbReference>
<dbReference type="CDD" id="cd08996">
    <property type="entry name" value="GH32_FFase"/>
    <property type="match status" value="1"/>
</dbReference>
<reference evidence="8" key="1">
    <citation type="journal article" date="2020" name="mSystems">
        <title>Genome- and Community-Level Interaction Insights into Carbon Utilization and Element Cycling Functions of Hydrothermarchaeota in Hydrothermal Sediment.</title>
        <authorList>
            <person name="Zhou Z."/>
            <person name="Liu Y."/>
            <person name="Xu W."/>
            <person name="Pan J."/>
            <person name="Luo Z.H."/>
            <person name="Li M."/>
        </authorList>
    </citation>
    <scope>NUCLEOTIDE SEQUENCE [LARGE SCALE GENOMIC DNA]</scope>
    <source>
        <strain evidence="8">HyVt-76</strain>
    </source>
</reference>
<evidence type="ECO:0000256" key="5">
    <source>
        <dbReference type="ARBA" id="ARBA00023157"/>
    </source>
</evidence>
<dbReference type="Pfam" id="PF00251">
    <property type="entry name" value="Glyco_hydro_32N"/>
    <property type="match status" value="1"/>
</dbReference>
<dbReference type="Proteomes" id="UP000886111">
    <property type="component" value="Unassembled WGS sequence"/>
</dbReference>
<dbReference type="InterPro" id="IPR013189">
    <property type="entry name" value="Glyco_hydro_32_C"/>
</dbReference>
<dbReference type="InterPro" id="IPR013320">
    <property type="entry name" value="ConA-like_dom_sf"/>
</dbReference>
<keyword evidence="6" id="KW-0326">Glycosidase</keyword>
<dbReference type="NCBIfam" id="TIGR04183">
    <property type="entry name" value="Por_Secre_tail"/>
    <property type="match status" value="1"/>
</dbReference>
<evidence type="ECO:0000256" key="4">
    <source>
        <dbReference type="ARBA" id="ARBA00022801"/>
    </source>
</evidence>
<dbReference type="Gene3D" id="2.60.40.4070">
    <property type="match status" value="1"/>
</dbReference>
<evidence type="ECO:0000256" key="2">
    <source>
        <dbReference type="ARBA" id="ARBA00012758"/>
    </source>
</evidence>
<dbReference type="InterPro" id="IPR051214">
    <property type="entry name" value="GH32_Enzymes"/>
</dbReference>
<dbReference type="InterPro" id="IPR023296">
    <property type="entry name" value="Glyco_hydro_beta-prop_sf"/>
</dbReference>
<dbReference type="SUPFAM" id="SSF52317">
    <property type="entry name" value="Class I glutamine amidotransferase-like"/>
    <property type="match status" value="1"/>
</dbReference>
<name>A0A7V5H710_CALAY</name>
<dbReference type="Gene3D" id="2.60.120.560">
    <property type="entry name" value="Exo-inulinase, domain 1"/>
    <property type="match status" value="1"/>
</dbReference>
<dbReference type="InterPro" id="IPR032526">
    <property type="entry name" value="DUF4960"/>
</dbReference>
<dbReference type="PROSITE" id="PS51257">
    <property type="entry name" value="PROKAR_LIPOPROTEIN"/>
    <property type="match status" value="1"/>
</dbReference>
<evidence type="ECO:0000256" key="1">
    <source>
        <dbReference type="ARBA" id="ARBA00009902"/>
    </source>
</evidence>
<keyword evidence="4" id="KW-0378">Hydrolase</keyword>
<dbReference type="Pfam" id="PF18962">
    <property type="entry name" value="Por_Secre_tail"/>
    <property type="match status" value="1"/>
</dbReference>
<dbReference type="EC" id="3.2.1.26" evidence="2"/>
<dbReference type="Pfam" id="PF13385">
    <property type="entry name" value="Laminin_G_3"/>
    <property type="match status" value="1"/>
</dbReference>
<comment type="caution">
    <text evidence="8">The sequence shown here is derived from an EMBL/GenBank/DDBJ whole genome shotgun (WGS) entry which is preliminary data.</text>
</comment>
<dbReference type="EMBL" id="DRTD01000582">
    <property type="protein sequence ID" value="HHE55668.1"/>
    <property type="molecule type" value="Genomic_DNA"/>
</dbReference>
<dbReference type="PANTHER" id="PTHR43101:SF1">
    <property type="entry name" value="BETA-FRUCTOSIDASE"/>
    <property type="match status" value="1"/>
</dbReference>
<comment type="similarity">
    <text evidence="1">Belongs to the glycosyl hydrolase 32 family.</text>
</comment>
<protein>
    <recommendedName>
        <fullName evidence="2">beta-fructofuranosidase</fullName>
        <ecNumber evidence="2">3.2.1.26</ecNumber>
    </recommendedName>
</protein>
<dbReference type="SUPFAM" id="SSF75005">
    <property type="entry name" value="Arabinanase/levansucrase/invertase"/>
    <property type="match status" value="1"/>
</dbReference>
<dbReference type="Pfam" id="PF16324">
    <property type="entry name" value="DUF4960"/>
    <property type="match status" value="2"/>
</dbReference>
<dbReference type="PANTHER" id="PTHR43101">
    <property type="entry name" value="BETA-FRUCTOSIDASE"/>
    <property type="match status" value="1"/>
</dbReference>
<gene>
    <name evidence="8" type="ORF">ENL21_07790</name>
</gene>
<evidence type="ECO:0000256" key="6">
    <source>
        <dbReference type="ARBA" id="ARBA00023295"/>
    </source>
</evidence>
<dbReference type="InterPro" id="IPR013148">
    <property type="entry name" value="Glyco_hydro_32_N"/>
</dbReference>
<dbReference type="InterPro" id="IPR001362">
    <property type="entry name" value="Glyco_hydro_32"/>
</dbReference>
<dbReference type="Gene3D" id="2.115.10.20">
    <property type="entry name" value="Glycosyl hydrolase domain, family 43"/>
    <property type="match status" value="1"/>
</dbReference>
<keyword evidence="5" id="KW-1015">Disulfide bond</keyword>
<proteinExistence type="inferred from homology"/>
<evidence type="ECO:0000313" key="8">
    <source>
        <dbReference type="EMBL" id="HHE55668.1"/>
    </source>
</evidence>
<dbReference type="GO" id="GO:0005975">
    <property type="term" value="P:carbohydrate metabolic process"/>
    <property type="evidence" value="ECO:0007669"/>
    <property type="project" value="InterPro"/>
</dbReference>
<feature type="domain" description="LamG-like jellyroll fold" evidence="7">
    <location>
        <begin position="546"/>
        <end position="687"/>
    </location>
</feature>
<dbReference type="Pfam" id="PF08244">
    <property type="entry name" value="Glyco_hydro_32C"/>
    <property type="match status" value="1"/>
</dbReference>
<keyword evidence="3" id="KW-0732">Signal</keyword>
<dbReference type="SUPFAM" id="SSF49899">
    <property type="entry name" value="Concanavalin A-like lectins/glucanases"/>
    <property type="match status" value="2"/>
</dbReference>